<evidence type="ECO:0000256" key="4">
    <source>
        <dbReference type="ARBA" id="ARBA00025742"/>
    </source>
</evidence>
<evidence type="ECO:0000256" key="3">
    <source>
        <dbReference type="ARBA" id="ARBA00023004"/>
    </source>
</evidence>
<evidence type="ECO:0000256" key="1">
    <source>
        <dbReference type="ARBA" id="ARBA00022723"/>
    </source>
</evidence>
<dbReference type="PANTHER" id="PTHR42988">
    <property type="entry name" value="PHOSPHOHYDROLASE"/>
    <property type="match status" value="1"/>
</dbReference>
<proteinExistence type="inferred from homology"/>
<dbReference type="EMBL" id="CP047166">
    <property type="protein sequence ID" value="QRF65721.1"/>
    <property type="molecule type" value="Genomic_DNA"/>
</dbReference>
<dbReference type="PANTHER" id="PTHR42988:SF2">
    <property type="entry name" value="CYCLIC NUCLEOTIDE PHOSPHODIESTERASE CBUA0032-RELATED"/>
    <property type="match status" value="1"/>
</dbReference>
<sequence length="281" mass="31522">MTRLVHLSDLHFGRVDQTLTGPLVAAVAELAPDLTVISGDLTQRARHSQFRKARALIDQLPGPVLSVPGNHDIPLDNVFVRFLWPFYRYRKHICRDLEPEFRDDQMIVAGVNTVNRFSWQRGKVGRTRLARLSARLADASQALRIAVLHHPLEHGPETDKRLMRGATQALEVLSDYGANLVLSGHLHRASARPFRAAPDLLFVEAGTGLSTRLRHDQRNTFNLLDFDGNRLEVVTMGTRPEAPDRFTELDRAHWRHGPQGWSAVDATADAAPAGPRKRREA</sequence>
<accession>A0ABX7F5A3</accession>
<protein>
    <submittedName>
        <fullName evidence="7">Metallophosphoesterase</fullName>
    </submittedName>
</protein>
<feature type="domain" description="Calcineurin-like phosphoesterase" evidence="6">
    <location>
        <begin position="3"/>
        <end position="188"/>
    </location>
</feature>
<dbReference type="CDD" id="cd07400">
    <property type="entry name" value="MPP_1"/>
    <property type="match status" value="1"/>
</dbReference>
<evidence type="ECO:0000256" key="5">
    <source>
        <dbReference type="SAM" id="MobiDB-lite"/>
    </source>
</evidence>
<evidence type="ECO:0000256" key="2">
    <source>
        <dbReference type="ARBA" id="ARBA00022801"/>
    </source>
</evidence>
<keyword evidence="3" id="KW-0408">Iron</keyword>
<name>A0ABX7F5A3_9RHOB</name>
<dbReference type="Gene3D" id="3.60.21.10">
    <property type="match status" value="1"/>
</dbReference>
<dbReference type="InterPro" id="IPR050884">
    <property type="entry name" value="CNP_phosphodiesterase-III"/>
</dbReference>
<keyword evidence="8" id="KW-1185">Reference proteome</keyword>
<evidence type="ECO:0000313" key="7">
    <source>
        <dbReference type="EMBL" id="QRF65721.1"/>
    </source>
</evidence>
<dbReference type="Pfam" id="PF00149">
    <property type="entry name" value="Metallophos"/>
    <property type="match status" value="1"/>
</dbReference>
<dbReference type="Proteomes" id="UP000596387">
    <property type="component" value="Chromosome"/>
</dbReference>
<evidence type="ECO:0000259" key="6">
    <source>
        <dbReference type="Pfam" id="PF00149"/>
    </source>
</evidence>
<comment type="similarity">
    <text evidence="4">Belongs to the cyclic nucleotide phosphodiesterase class-III family.</text>
</comment>
<reference evidence="7 8" key="1">
    <citation type="submission" date="2019-12" db="EMBL/GenBank/DDBJ databases">
        <title>Complete Genome Sequence of a Quorum-Sensing Bacterium,Rhodobacteraceae bacterium C31, Isolated from a marine microalgae symbiotic bacteria.</title>
        <authorList>
            <person name="Zhang Y."/>
        </authorList>
    </citation>
    <scope>NUCLEOTIDE SEQUENCE [LARGE SCALE GENOMIC DNA]</scope>
    <source>
        <strain evidence="7 8">C31</strain>
    </source>
</reference>
<feature type="region of interest" description="Disordered" evidence="5">
    <location>
        <begin position="258"/>
        <end position="281"/>
    </location>
</feature>
<dbReference type="InterPro" id="IPR029052">
    <property type="entry name" value="Metallo-depent_PP-like"/>
</dbReference>
<organism evidence="7 8">
    <name type="scientific">Ponticoccus alexandrii</name>
    <dbReference type="NCBI Taxonomy" id="1943633"/>
    <lineage>
        <taxon>Bacteria</taxon>
        <taxon>Pseudomonadati</taxon>
        <taxon>Pseudomonadota</taxon>
        <taxon>Alphaproteobacteria</taxon>
        <taxon>Rhodobacterales</taxon>
        <taxon>Roseobacteraceae</taxon>
        <taxon>Ponticoccus</taxon>
    </lineage>
</organism>
<dbReference type="SUPFAM" id="SSF56300">
    <property type="entry name" value="Metallo-dependent phosphatases"/>
    <property type="match status" value="1"/>
</dbReference>
<evidence type="ECO:0000313" key="8">
    <source>
        <dbReference type="Proteomes" id="UP000596387"/>
    </source>
</evidence>
<keyword evidence="1" id="KW-0479">Metal-binding</keyword>
<feature type="compositionally biased region" description="Low complexity" evidence="5">
    <location>
        <begin position="263"/>
        <end position="273"/>
    </location>
</feature>
<dbReference type="RefSeq" id="WP_023852448.1">
    <property type="nucleotide sequence ID" value="NZ_CP047166.1"/>
</dbReference>
<keyword evidence="2" id="KW-0378">Hydrolase</keyword>
<gene>
    <name evidence="7" type="ORF">GQA70_04935</name>
</gene>
<dbReference type="InterPro" id="IPR004843">
    <property type="entry name" value="Calcineurin-like_PHP"/>
</dbReference>